<comment type="caution">
    <text evidence="1">The sequence shown here is derived from an EMBL/GenBank/DDBJ whole genome shotgun (WGS) entry which is preliminary data.</text>
</comment>
<dbReference type="InterPro" id="IPR013783">
    <property type="entry name" value="Ig-like_fold"/>
</dbReference>
<protein>
    <submittedName>
        <fullName evidence="1">T9SS type B sorting domain-containing protein</fullName>
    </submittedName>
</protein>
<dbReference type="EMBL" id="JAABOO010000001">
    <property type="protein sequence ID" value="NER12638.1"/>
    <property type="molecule type" value="Genomic_DNA"/>
</dbReference>
<dbReference type="NCBIfam" id="NF038133">
    <property type="entry name" value="choice_anch_L"/>
    <property type="match status" value="1"/>
</dbReference>
<dbReference type="AlphaFoldDB" id="A0A6P0UL63"/>
<organism evidence="1 2">
    <name type="scientific">Leptobacterium flavescens</name>
    <dbReference type="NCBI Taxonomy" id="472055"/>
    <lineage>
        <taxon>Bacteria</taxon>
        <taxon>Pseudomonadati</taxon>
        <taxon>Bacteroidota</taxon>
        <taxon>Flavobacteriia</taxon>
        <taxon>Flavobacteriales</taxon>
        <taxon>Flavobacteriaceae</taxon>
        <taxon>Leptobacterium</taxon>
    </lineage>
</organism>
<accession>A0A6P0UL63</accession>
<evidence type="ECO:0000313" key="2">
    <source>
        <dbReference type="Proteomes" id="UP000468581"/>
    </source>
</evidence>
<dbReference type="InterPro" id="IPR049804">
    <property type="entry name" value="Choice_anch_L"/>
</dbReference>
<dbReference type="Proteomes" id="UP000468581">
    <property type="component" value="Unassembled WGS sequence"/>
</dbReference>
<sequence>MNDGSHSTQQLVEDVLINSQCATVSNFKSATGTSVGINGIGYFERNASDFPFENGIVLSTGKAVKVKGPNEDNFSGDGVGEAWYGDSDLENITQTASTQNATYLEFDFVPFSTSMSFNFLFASEEYYLNYPCQFSDVFAFILTDSRGVSRNLAVIPGTDIPVKVTEIHPRINGNGGCEAKNEQFFDKYNDPITSSISMNGQTVPMTASADVIPGENYTIKLVIADFQDGNLDSAVFIEGGSFIVGASLGDDYSIANGNPVCNGDYVDLQASVFGTATYSWKKDGVVIAGETGSSLRVTDTGVYTVDFDINGGCVGSDDILVEFVDAVTLNAPDAIEICSTDGGASTLFDLTVRNAQISGTNTGLSFNYYETQADVNAGNPIVNSESYRNTASPQQIIVEAVSQYGCKSYTQLDLSVNQFPTININPAPLSLCDEDGDGLAVFDLRERETDILNGLSGVNLYYYLDRGEAAQGDPARRISNPDAFSSTQTFRQTIYIRAEAFANSCSVIFPLELEVLQFPALTMAEEYNLCLDGNGAAILPLNDIDTGLNETDFSFVWYEGTEALDSRIIAGANNSFYTYDKEGFYTVKVISNTSGCEMVRTTRVRASSPPVSLSTEVISRPFSGNNEVKATVIGNGNYLFSIDGSEPQSSGVFTNIPPGRHTITVFDEFFCGSLSEEVIIMDYPRFFTPNGDGINDLWDTSAFASLAQLEIRIFDRFGKLLKVMDQNTAGWDGTFNGNQVPAGDYWFRASFMEDNAIQQLKGHFALKR</sequence>
<dbReference type="RefSeq" id="WP_163605652.1">
    <property type="nucleotide sequence ID" value="NZ_JAABOO010000001.1"/>
</dbReference>
<name>A0A6P0UL63_9FLAO</name>
<gene>
    <name evidence="1" type="ORF">GWK08_04240</name>
</gene>
<dbReference type="Gene3D" id="2.60.40.10">
    <property type="entry name" value="Immunoglobulins"/>
    <property type="match status" value="1"/>
</dbReference>
<dbReference type="NCBIfam" id="TIGR04131">
    <property type="entry name" value="Bac_Flav_CTERM"/>
    <property type="match status" value="1"/>
</dbReference>
<dbReference type="Pfam" id="PF13585">
    <property type="entry name" value="CHU_C"/>
    <property type="match status" value="1"/>
</dbReference>
<proteinExistence type="predicted"/>
<dbReference type="InterPro" id="IPR026341">
    <property type="entry name" value="T9SS_type_B"/>
</dbReference>
<keyword evidence="2" id="KW-1185">Reference proteome</keyword>
<reference evidence="1 2" key="1">
    <citation type="submission" date="2020-01" db="EMBL/GenBank/DDBJ databases">
        <title>Leptobacterium flavescens.</title>
        <authorList>
            <person name="Wang G."/>
        </authorList>
    </citation>
    <scope>NUCLEOTIDE SEQUENCE [LARGE SCALE GENOMIC DNA]</scope>
    <source>
        <strain evidence="1 2">KCTC 22160</strain>
    </source>
</reference>
<evidence type="ECO:0000313" key="1">
    <source>
        <dbReference type="EMBL" id="NER12638.1"/>
    </source>
</evidence>